<dbReference type="OrthoDB" id="3354387at2759"/>
<dbReference type="SFLD" id="SFLDG01162">
    <property type="entry name" value="I"/>
    <property type="match status" value="1"/>
</dbReference>
<dbReference type="PANTHER" id="PTHR40627:SF4">
    <property type="entry name" value="PRENYLTRANSFERASE ASQH1-RELATED"/>
    <property type="match status" value="1"/>
</dbReference>
<dbReference type="InterPro" id="IPR033964">
    <property type="entry name" value="ABBA"/>
</dbReference>
<proteinExistence type="inferred from homology"/>
<evidence type="ECO:0000313" key="3">
    <source>
        <dbReference type="EMBL" id="KAF2731138.1"/>
    </source>
</evidence>
<dbReference type="NCBIfam" id="TIGR03429">
    <property type="entry name" value="arom_pren_DMATS"/>
    <property type="match status" value="1"/>
</dbReference>
<dbReference type="EMBL" id="ML996202">
    <property type="protein sequence ID" value="KAF2731138.1"/>
    <property type="molecule type" value="Genomic_DNA"/>
</dbReference>
<dbReference type="SFLD" id="SFLDS00036">
    <property type="entry name" value="Aromatic_Prenyltransferase"/>
    <property type="match status" value="1"/>
</dbReference>
<dbReference type="AlphaFoldDB" id="A0A9P4QTM5"/>
<organism evidence="3 4">
    <name type="scientific">Polyplosphaeria fusca</name>
    <dbReference type="NCBI Taxonomy" id="682080"/>
    <lineage>
        <taxon>Eukaryota</taxon>
        <taxon>Fungi</taxon>
        <taxon>Dikarya</taxon>
        <taxon>Ascomycota</taxon>
        <taxon>Pezizomycotina</taxon>
        <taxon>Dothideomycetes</taxon>
        <taxon>Pleosporomycetidae</taxon>
        <taxon>Pleosporales</taxon>
        <taxon>Tetraplosphaeriaceae</taxon>
        <taxon>Polyplosphaeria</taxon>
    </lineage>
</organism>
<feature type="non-terminal residue" evidence="3">
    <location>
        <position position="1"/>
    </location>
</feature>
<dbReference type="PANTHER" id="PTHR40627">
    <property type="entry name" value="INDOLE PRENYLTRANSFERASE TDIB-RELATED"/>
    <property type="match status" value="1"/>
</dbReference>
<dbReference type="Pfam" id="PF11991">
    <property type="entry name" value="Trp_DMAT"/>
    <property type="match status" value="1"/>
</dbReference>
<evidence type="ECO:0000313" key="4">
    <source>
        <dbReference type="Proteomes" id="UP000799444"/>
    </source>
</evidence>
<comment type="caution">
    <text evidence="3">The sequence shown here is derived from an EMBL/GenBank/DDBJ whole genome shotgun (WGS) entry which is preliminary data.</text>
</comment>
<dbReference type="GO" id="GO:0009820">
    <property type="term" value="P:alkaloid metabolic process"/>
    <property type="evidence" value="ECO:0007669"/>
    <property type="project" value="InterPro"/>
</dbReference>
<reference evidence="3" key="1">
    <citation type="journal article" date="2020" name="Stud. Mycol.">
        <title>101 Dothideomycetes genomes: a test case for predicting lifestyles and emergence of pathogens.</title>
        <authorList>
            <person name="Haridas S."/>
            <person name="Albert R."/>
            <person name="Binder M."/>
            <person name="Bloem J."/>
            <person name="Labutti K."/>
            <person name="Salamov A."/>
            <person name="Andreopoulos B."/>
            <person name="Baker S."/>
            <person name="Barry K."/>
            <person name="Bills G."/>
            <person name="Bluhm B."/>
            <person name="Cannon C."/>
            <person name="Castanera R."/>
            <person name="Culley D."/>
            <person name="Daum C."/>
            <person name="Ezra D."/>
            <person name="Gonzalez J."/>
            <person name="Henrissat B."/>
            <person name="Kuo A."/>
            <person name="Liang C."/>
            <person name="Lipzen A."/>
            <person name="Lutzoni F."/>
            <person name="Magnuson J."/>
            <person name="Mondo S."/>
            <person name="Nolan M."/>
            <person name="Ohm R."/>
            <person name="Pangilinan J."/>
            <person name="Park H.-J."/>
            <person name="Ramirez L."/>
            <person name="Alfaro M."/>
            <person name="Sun H."/>
            <person name="Tritt A."/>
            <person name="Yoshinaga Y."/>
            <person name="Zwiers L.-H."/>
            <person name="Turgeon B."/>
            <person name="Goodwin S."/>
            <person name="Spatafora J."/>
            <person name="Crous P."/>
            <person name="Grigoriev I."/>
        </authorList>
    </citation>
    <scope>NUCLEOTIDE SEQUENCE</scope>
    <source>
        <strain evidence="3">CBS 125425</strain>
    </source>
</reference>
<accession>A0A9P4QTM5</accession>
<gene>
    <name evidence="3" type="ORF">EJ04DRAFT_398076</name>
</gene>
<dbReference type="InterPro" id="IPR017795">
    <property type="entry name" value="ABBA_NscD-like"/>
</dbReference>
<feature type="non-terminal residue" evidence="3">
    <location>
        <position position="389"/>
    </location>
</feature>
<dbReference type="CDD" id="cd13929">
    <property type="entry name" value="PT-DMATS_CymD"/>
    <property type="match status" value="1"/>
</dbReference>
<name>A0A9P4QTM5_9PLEO</name>
<comment type="similarity">
    <text evidence="1">Belongs to the tryptophan dimethylallyltransferase family.</text>
</comment>
<sequence length="389" mass="43350">WYQDLAPILDRMVLDSGYTDAASHAHLSFLRTCVCGNLADHPSEGPSAWKSYMNDDSTPIELSWSWSASSKLPKVRYVIEPLGKSSGSATDPFNVHAPDEFVANTFKSNGAACFTWYHHFSNTLTTATREDQASETHFRGSSKFIGMELDAQGHHAVKAYIMPRGDGITGFRNIANGITSLPDADSKLISALRGLEAFLTTLENKARPRAEMLAIDCTTPEHARLKIYIRTQETNFDSVVKMMTRSNSPNGLSSTEISQLRDFWRTILGLDESVSDSDALPAKTHPTSGIIYHYELRLGSSNVKTKLYIPVKHYGGEDFGVAQRFSQWLERNGKGLHDSTYLDSIREMCGHRDLAEGLGFQTYMSAMTTGDGLAVSSYIQPELYHWRRQ</sequence>
<keyword evidence="4" id="KW-1185">Reference proteome</keyword>
<protein>
    <submittedName>
        <fullName evidence="3">Aromatic prenyltransferase</fullName>
    </submittedName>
</protein>
<evidence type="ECO:0000256" key="1">
    <source>
        <dbReference type="ARBA" id="ARBA00010209"/>
    </source>
</evidence>
<dbReference type="Proteomes" id="UP000799444">
    <property type="component" value="Unassembled WGS sequence"/>
</dbReference>
<evidence type="ECO:0000256" key="2">
    <source>
        <dbReference type="ARBA" id="ARBA00022679"/>
    </source>
</evidence>
<keyword evidence="2" id="KW-0808">Transferase</keyword>
<dbReference type="GO" id="GO:0016765">
    <property type="term" value="F:transferase activity, transferring alkyl or aryl (other than methyl) groups"/>
    <property type="evidence" value="ECO:0007669"/>
    <property type="project" value="InterPro"/>
</dbReference>